<protein>
    <recommendedName>
        <fullName evidence="6">Cyclic di-GMP-binding protein</fullName>
    </recommendedName>
    <alternativeName>
        <fullName evidence="6">Cellulose synthase regulatory subunit</fullName>
    </alternativeName>
</protein>
<keyword evidence="2 6" id="KW-1003">Cell membrane</keyword>
<evidence type="ECO:0000256" key="5">
    <source>
        <dbReference type="ARBA" id="ARBA00023136"/>
    </source>
</evidence>
<sequence>MRSLLIPFLIAFELLGARMAAAQPAPFNMGTTPDAPPAGARPSVQPQPSQPDAAPPAAFDMRGSSPAGPQSAPRPAPSPGNAQAPAAPFQITPGGTPSPAPRTAPRPAVVTTPNRPVLARIERPVLPFETMRLSGETDAQSWTFHLTQDEASSGASISVGYKNAVVVMPEASRLRIVINGETVTDTPIQSSENIKSVTASIRPGLLRAGSNFIRMEAFQRHRTDCTINATYELWTDVDSASTKLVFAEGATKTLRSLEDLPAIGVDFKGVTTIRVVAPKVYRPEIRDRLLRLVQLIALRGRFARPVIQVVESDPGPSPVGTIKVVMGLAGELRGLLPGVPDSALTQPLTMMMQEVGSTGSTLVVSGPGWNDLDTAIALIGSQVTNSASVERGVVDTASWHWPEVNTAFGRHSFRFADLGITTQEFSGRRLRTRFMLNLPPDFYATEYGEALVYLDAAYTTAVKPGSHVNIFVNDKISTQLVITAQGDVVRRHTIRLPLKNFKSGLNTVSVEIGLLTDADDRCAPGETLSETNRFVLFDTSSLEFPQFGRIGREPDLGVLSAGHFPNEDMPTTVVLARPNPLNISAAGTFLARMARSAGRPMRTQFSNAASADDASVVFIGAVDQIPAGLLNRVRVSEHLRMVWPATPLQPDPSSQQVASTDFSMNVQQNAADRNGTASTDEVRKRWSESFRRQGILQQTFGSIQDWMEETFSLSVSSLSLKQRMDSPYEPPQRSTLLIAQNRTPEAGVWTLVTARTEEALAEEMARLADPLLWARVSGRAVALDPREFKLQVEPIQDYDFVQTQPFSIWNLRLVAANWMSANILQYALIMVVLCLFLGTGTYLLLKHLGRPS</sequence>
<feature type="region of interest" description="Disordered" evidence="7">
    <location>
        <begin position="26"/>
        <end position="112"/>
    </location>
</feature>
<comment type="similarity">
    <text evidence="6">Belongs to the AcsB/BcsB family.</text>
</comment>
<dbReference type="Gene3D" id="2.60.120.260">
    <property type="entry name" value="Galactose-binding domain-like"/>
    <property type="match status" value="2"/>
</dbReference>
<feature type="transmembrane region" description="Helical" evidence="6">
    <location>
        <begin position="823"/>
        <end position="845"/>
    </location>
</feature>
<keyword evidence="6" id="KW-0135">Cellulose biosynthesis</keyword>
<dbReference type="STRING" id="549386.SAMN02927923_01669"/>
<keyword evidence="3 6" id="KW-0812">Transmembrane</keyword>
<feature type="compositionally biased region" description="Low complexity" evidence="7">
    <location>
        <begin position="40"/>
        <end position="58"/>
    </location>
</feature>
<dbReference type="UniPathway" id="UPA00694"/>
<dbReference type="GO" id="GO:0005886">
    <property type="term" value="C:plasma membrane"/>
    <property type="evidence" value="ECO:0007669"/>
    <property type="project" value="UniProtKB-SubCell"/>
</dbReference>
<comment type="subcellular location">
    <subcellularLocation>
        <location evidence="6">Cell inner membrane</location>
    </subcellularLocation>
    <subcellularLocation>
        <location evidence="1">Cell membrane</location>
        <topology evidence="1">Single-pass membrane protein</topology>
    </subcellularLocation>
</comment>
<feature type="chain" id="PRO_5015212034" description="Cyclic di-GMP-binding protein" evidence="6">
    <location>
        <begin position="23"/>
        <end position="852"/>
    </location>
</feature>
<gene>
    <name evidence="8" type="ORF">SAMN02927923_01669</name>
</gene>
<dbReference type="Proteomes" id="UP000199569">
    <property type="component" value="Unassembled WGS sequence"/>
</dbReference>
<dbReference type="PANTHER" id="PTHR39083:SF1">
    <property type="entry name" value="CYCLIC DI-GMP-BINDING PROTEIN"/>
    <property type="match status" value="1"/>
</dbReference>
<evidence type="ECO:0000256" key="1">
    <source>
        <dbReference type="ARBA" id="ARBA00004162"/>
    </source>
</evidence>
<evidence type="ECO:0000313" key="8">
    <source>
        <dbReference type="EMBL" id="SCY55943.1"/>
    </source>
</evidence>
<keyword evidence="4 6" id="KW-1133">Transmembrane helix</keyword>
<dbReference type="EMBL" id="FMVJ01000004">
    <property type="protein sequence ID" value="SCY55943.1"/>
    <property type="molecule type" value="Genomic_DNA"/>
</dbReference>
<evidence type="ECO:0000256" key="7">
    <source>
        <dbReference type="SAM" id="MobiDB-lite"/>
    </source>
</evidence>
<organism evidence="8 9">
    <name type="scientific">Microvirga guangxiensis</name>
    <dbReference type="NCBI Taxonomy" id="549386"/>
    <lineage>
        <taxon>Bacteria</taxon>
        <taxon>Pseudomonadati</taxon>
        <taxon>Pseudomonadota</taxon>
        <taxon>Alphaproteobacteria</taxon>
        <taxon>Hyphomicrobiales</taxon>
        <taxon>Methylobacteriaceae</taxon>
        <taxon>Microvirga</taxon>
    </lineage>
</organism>
<comment type="function">
    <text evidence="6">Binds the cellulose synthase activator, bis-(3'-5') cyclic diguanylic acid (c-di-GMP).</text>
</comment>
<dbReference type="GO" id="GO:0006011">
    <property type="term" value="P:UDP-alpha-D-glucose metabolic process"/>
    <property type="evidence" value="ECO:0007669"/>
    <property type="project" value="InterPro"/>
</dbReference>
<keyword evidence="6" id="KW-0997">Cell inner membrane</keyword>
<proteinExistence type="inferred from homology"/>
<keyword evidence="9" id="KW-1185">Reference proteome</keyword>
<dbReference type="RefSeq" id="WP_091133231.1">
    <property type="nucleotide sequence ID" value="NZ_FMVJ01000004.1"/>
</dbReference>
<evidence type="ECO:0000256" key="2">
    <source>
        <dbReference type="ARBA" id="ARBA00022475"/>
    </source>
</evidence>
<dbReference type="PANTHER" id="PTHR39083">
    <property type="entry name" value="CYCLIC DI-GMP-BINDING PROTEIN"/>
    <property type="match status" value="1"/>
</dbReference>
<keyword evidence="6" id="KW-0973">c-di-GMP</keyword>
<keyword evidence="6" id="KW-0732">Signal</keyword>
<evidence type="ECO:0000256" key="3">
    <source>
        <dbReference type="ARBA" id="ARBA00022692"/>
    </source>
</evidence>
<accession>A0A1G5GWI6</accession>
<dbReference type="Pfam" id="PF03170">
    <property type="entry name" value="BcsB"/>
    <property type="match status" value="1"/>
</dbReference>
<name>A0A1G5GWI6_9HYPH</name>
<dbReference type="AlphaFoldDB" id="A0A1G5GWI6"/>
<evidence type="ECO:0000256" key="4">
    <source>
        <dbReference type="ARBA" id="ARBA00022989"/>
    </source>
</evidence>
<dbReference type="InterPro" id="IPR018513">
    <property type="entry name" value="Cell_synthase_bac"/>
</dbReference>
<evidence type="ECO:0000256" key="6">
    <source>
        <dbReference type="RuleBase" id="RU365021"/>
    </source>
</evidence>
<dbReference type="OrthoDB" id="7615145at2"/>
<comment type="pathway">
    <text evidence="6">Glycan metabolism; bacterial cellulose biosynthesis.</text>
</comment>
<evidence type="ECO:0000313" key="9">
    <source>
        <dbReference type="Proteomes" id="UP000199569"/>
    </source>
</evidence>
<feature type="signal peptide" evidence="6">
    <location>
        <begin position="1"/>
        <end position="22"/>
    </location>
</feature>
<keyword evidence="5 6" id="KW-0472">Membrane</keyword>
<comment type="subunit">
    <text evidence="6">Tightly associated with the cellulose synthase catalytic subunit.</text>
</comment>
<reference evidence="8 9" key="1">
    <citation type="submission" date="2016-10" db="EMBL/GenBank/DDBJ databases">
        <authorList>
            <person name="de Groot N.N."/>
        </authorList>
    </citation>
    <scope>NUCLEOTIDE SEQUENCE [LARGE SCALE GENOMIC DNA]</scope>
    <source>
        <strain evidence="8 9">CGMCC 1.7666</strain>
    </source>
</reference>
<dbReference type="GO" id="GO:0030244">
    <property type="term" value="P:cellulose biosynthetic process"/>
    <property type="evidence" value="ECO:0007669"/>
    <property type="project" value="UniProtKB-KW"/>
</dbReference>